<dbReference type="PANTHER" id="PTHR43877">
    <property type="entry name" value="AMINOALKYLPHOSPHONATE N-ACETYLTRANSFERASE-RELATED-RELATED"/>
    <property type="match status" value="1"/>
</dbReference>
<evidence type="ECO:0000256" key="1">
    <source>
        <dbReference type="ARBA" id="ARBA00022679"/>
    </source>
</evidence>
<dbReference type="OrthoDB" id="273614at2"/>
<keyword evidence="2" id="KW-0012">Acyltransferase</keyword>
<dbReference type="Proteomes" id="UP000216339">
    <property type="component" value="Unassembled WGS sequence"/>
</dbReference>
<dbReference type="InterPro" id="IPR050832">
    <property type="entry name" value="Bact_Acetyltransf"/>
</dbReference>
<feature type="domain" description="N-acetyltransferase" evidence="3">
    <location>
        <begin position="11"/>
        <end position="174"/>
    </location>
</feature>
<evidence type="ECO:0000259" key="3">
    <source>
        <dbReference type="PROSITE" id="PS51186"/>
    </source>
</evidence>
<reference evidence="4 5" key="1">
    <citation type="submission" date="2016-11" db="EMBL/GenBank/DDBJ databases">
        <title>Study of marine rhodopsin-containing bacteria.</title>
        <authorList>
            <person name="Yoshizawa S."/>
            <person name="Kumagai Y."/>
            <person name="Kogure K."/>
        </authorList>
    </citation>
    <scope>NUCLEOTIDE SEQUENCE [LARGE SCALE GENOMIC DNA]</scope>
    <source>
        <strain evidence="4 5">SAORIC-28</strain>
    </source>
</reference>
<gene>
    <name evidence="4" type="ORF">BSZ37_12900</name>
</gene>
<dbReference type="Gene3D" id="3.40.630.30">
    <property type="match status" value="1"/>
</dbReference>
<protein>
    <submittedName>
        <fullName evidence="4">GNAT family N-acetyltransferase</fullName>
    </submittedName>
</protein>
<evidence type="ECO:0000313" key="4">
    <source>
        <dbReference type="EMBL" id="PAP77268.1"/>
    </source>
</evidence>
<dbReference type="AlphaFoldDB" id="A0A271J1Y1"/>
<sequence length="293" mass="30897">MELVTAPAAALTLRRARPDDAAACGAICFEAFAAIADRHGFARDFPSPEAATGLLTHMFGHPCCYGVVAEVDGRTVGSNVLTEADAIAGVGPITIAPDAQDGRVGRRLMEAVLDRAAERRVAGVRLCQAAYHGRSLALYTSLGFRVREPLAVMQGPAVGRVPKGYAVRAATPDDRAACDDLCRRVHGHDRTGELAEAIGQGTARVVHRAGRLVGYTTGVGFMGHSVGTHDEALMALVGAADAFPGPGFLLPTRQATLFRWCLAHRLRVVFPATLMSVGLYGEPAGPFLPSILY</sequence>
<dbReference type="CDD" id="cd04301">
    <property type="entry name" value="NAT_SF"/>
    <property type="match status" value="1"/>
</dbReference>
<dbReference type="GO" id="GO:0016747">
    <property type="term" value="F:acyltransferase activity, transferring groups other than amino-acyl groups"/>
    <property type="evidence" value="ECO:0007669"/>
    <property type="project" value="InterPro"/>
</dbReference>
<evidence type="ECO:0000313" key="5">
    <source>
        <dbReference type="Proteomes" id="UP000216339"/>
    </source>
</evidence>
<dbReference type="EMBL" id="MQWD01000001">
    <property type="protein sequence ID" value="PAP77268.1"/>
    <property type="molecule type" value="Genomic_DNA"/>
</dbReference>
<name>A0A271J1Y1_9BACT</name>
<keyword evidence="5" id="KW-1185">Reference proteome</keyword>
<proteinExistence type="predicted"/>
<dbReference type="RefSeq" id="WP_095510933.1">
    <property type="nucleotide sequence ID" value="NZ_MQWD01000001.1"/>
</dbReference>
<dbReference type="PROSITE" id="PS51186">
    <property type="entry name" value="GNAT"/>
    <property type="match status" value="1"/>
</dbReference>
<organism evidence="4 5">
    <name type="scientific">Rubrivirga marina</name>
    <dbReference type="NCBI Taxonomy" id="1196024"/>
    <lineage>
        <taxon>Bacteria</taxon>
        <taxon>Pseudomonadati</taxon>
        <taxon>Rhodothermota</taxon>
        <taxon>Rhodothermia</taxon>
        <taxon>Rhodothermales</taxon>
        <taxon>Rubricoccaceae</taxon>
        <taxon>Rubrivirga</taxon>
    </lineage>
</organism>
<dbReference type="SUPFAM" id="SSF55729">
    <property type="entry name" value="Acyl-CoA N-acyltransferases (Nat)"/>
    <property type="match status" value="1"/>
</dbReference>
<dbReference type="InterPro" id="IPR000182">
    <property type="entry name" value="GNAT_dom"/>
</dbReference>
<dbReference type="Pfam" id="PF00583">
    <property type="entry name" value="Acetyltransf_1"/>
    <property type="match status" value="1"/>
</dbReference>
<dbReference type="InterPro" id="IPR016181">
    <property type="entry name" value="Acyl_CoA_acyltransferase"/>
</dbReference>
<comment type="caution">
    <text evidence="4">The sequence shown here is derived from an EMBL/GenBank/DDBJ whole genome shotgun (WGS) entry which is preliminary data.</text>
</comment>
<evidence type="ECO:0000256" key="2">
    <source>
        <dbReference type="ARBA" id="ARBA00023315"/>
    </source>
</evidence>
<accession>A0A271J1Y1</accession>
<keyword evidence="1 4" id="KW-0808">Transferase</keyword>